<feature type="compositionally biased region" description="Basic and acidic residues" evidence="1">
    <location>
        <begin position="78"/>
        <end position="90"/>
    </location>
</feature>
<dbReference type="AlphaFoldDB" id="A0A1T4VUU8"/>
<keyword evidence="3" id="KW-1185">Reference proteome</keyword>
<evidence type="ECO:0000313" key="2">
    <source>
        <dbReference type="EMBL" id="SKA68726.1"/>
    </source>
</evidence>
<feature type="compositionally biased region" description="Low complexity" evidence="1">
    <location>
        <begin position="52"/>
        <end position="69"/>
    </location>
</feature>
<name>A0A1T4VUU8_9GAMM</name>
<proteinExistence type="predicted"/>
<evidence type="ECO:0000256" key="1">
    <source>
        <dbReference type="SAM" id="MobiDB-lite"/>
    </source>
</evidence>
<organism evidence="2 3">
    <name type="scientific">Thiothrix eikelboomii</name>
    <dbReference type="NCBI Taxonomy" id="92487"/>
    <lineage>
        <taxon>Bacteria</taxon>
        <taxon>Pseudomonadati</taxon>
        <taxon>Pseudomonadota</taxon>
        <taxon>Gammaproteobacteria</taxon>
        <taxon>Thiotrichales</taxon>
        <taxon>Thiotrichaceae</taxon>
        <taxon>Thiothrix</taxon>
    </lineage>
</organism>
<dbReference type="STRING" id="92487.SAMN02745130_00344"/>
<gene>
    <name evidence="2" type="ORF">SAMN02745130_00344</name>
</gene>
<feature type="region of interest" description="Disordered" evidence="1">
    <location>
        <begin position="22"/>
        <end position="90"/>
    </location>
</feature>
<reference evidence="3" key="1">
    <citation type="submission" date="2017-02" db="EMBL/GenBank/DDBJ databases">
        <authorList>
            <person name="Varghese N."/>
            <person name="Submissions S."/>
        </authorList>
    </citation>
    <scope>NUCLEOTIDE SEQUENCE [LARGE SCALE GENOMIC DNA]</scope>
    <source>
        <strain evidence="3">ATCC 49788</strain>
    </source>
</reference>
<dbReference type="RefSeq" id="WP_078920843.1">
    <property type="nucleotide sequence ID" value="NZ_FUYB01000001.1"/>
</dbReference>
<feature type="compositionally biased region" description="Polar residues" evidence="1">
    <location>
        <begin position="30"/>
        <end position="51"/>
    </location>
</feature>
<dbReference type="EMBL" id="FUYB01000001">
    <property type="protein sequence ID" value="SKA68726.1"/>
    <property type="molecule type" value="Genomic_DNA"/>
</dbReference>
<accession>A0A1T4VUU8</accession>
<dbReference type="PROSITE" id="PS51257">
    <property type="entry name" value="PROKAR_LIPOPROTEIN"/>
    <property type="match status" value="1"/>
</dbReference>
<protein>
    <submittedName>
        <fullName evidence="2">Uncharacterized protein</fullName>
    </submittedName>
</protein>
<sequence>MQKLILKGGFISLVVLLVGCTEQDKPTPPTAAQATSQPTQPEITQAMSALSTPPEATQPPTQQTSKPTTEAQPTTVIAEEKEKEQEPECE</sequence>
<evidence type="ECO:0000313" key="3">
    <source>
        <dbReference type="Proteomes" id="UP000190460"/>
    </source>
</evidence>
<dbReference type="Proteomes" id="UP000190460">
    <property type="component" value="Unassembled WGS sequence"/>
</dbReference>